<evidence type="ECO:0000256" key="11">
    <source>
        <dbReference type="ARBA" id="ARBA00023034"/>
    </source>
</evidence>
<evidence type="ECO:0000256" key="4">
    <source>
        <dbReference type="ARBA" id="ARBA00021741"/>
    </source>
</evidence>
<evidence type="ECO:0000256" key="7">
    <source>
        <dbReference type="ARBA" id="ARBA00022597"/>
    </source>
</evidence>
<protein>
    <recommendedName>
        <fullName evidence="4">Sugar transporter SWEET1</fullName>
    </recommendedName>
</protein>
<feature type="transmembrane region" description="Helical" evidence="13">
    <location>
        <begin position="175"/>
        <end position="195"/>
    </location>
</feature>
<keyword evidence="8 13" id="KW-0812">Transmembrane</keyword>
<keyword evidence="5" id="KW-0813">Transport</keyword>
<evidence type="ECO:0000256" key="6">
    <source>
        <dbReference type="ARBA" id="ARBA00022475"/>
    </source>
</evidence>
<dbReference type="GO" id="GO:0051119">
    <property type="term" value="F:sugar transmembrane transporter activity"/>
    <property type="evidence" value="ECO:0007669"/>
    <property type="project" value="InterPro"/>
</dbReference>
<feature type="transmembrane region" description="Helical" evidence="13">
    <location>
        <begin position="143"/>
        <end position="163"/>
    </location>
</feature>
<sequence>MSEPDIYVEAVMRSDLPAWVTACGHLAPLMAIVVFLAPIPTMQQINREKTVGGKPLLPYSSMIANSFICVVYGFLKSEPKMMAPNSVGLLLGSYYFTTFRRHVSIGAANLPGTTSQHWNGLVIFITFILLVATTLTKDLAVEFIGKLGILICMIMFASPLSTMKVVIETKSADSIPLPFTIACVINCVLWSVVGVLDMNDFNVYFPNLVGLAAGLAQLVLKGLYGNRKSSDGEND</sequence>
<feature type="transmembrane region" description="Helical" evidence="13">
    <location>
        <begin position="118"/>
        <end position="137"/>
    </location>
</feature>
<dbReference type="PANTHER" id="PTHR10791:SF30">
    <property type="entry name" value="SUGAR TRANSPORTER SWEET1"/>
    <property type="match status" value="1"/>
</dbReference>
<keyword evidence="7" id="KW-0762">Sugar transport</keyword>
<dbReference type="AlphaFoldDB" id="A0A7S2EHG0"/>
<evidence type="ECO:0000256" key="8">
    <source>
        <dbReference type="ARBA" id="ARBA00022692"/>
    </source>
</evidence>
<dbReference type="EMBL" id="HBGN01022886">
    <property type="protein sequence ID" value="CAD9337087.1"/>
    <property type="molecule type" value="Transcribed_RNA"/>
</dbReference>
<dbReference type="PANTHER" id="PTHR10791">
    <property type="entry name" value="RAG1-ACTIVATING PROTEIN 1"/>
    <property type="match status" value="1"/>
</dbReference>
<dbReference type="InterPro" id="IPR004316">
    <property type="entry name" value="SWEET_rpt"/>
</dbReference>
<comment type="subcellular location">
    <subcellularLocation>
        <location evidence="1">Cell membrane</location>
        <topology evidence="1">Multi-pass membrane protein</topology>
    </subcellularLocation>
    <subcellularLocation>
        <location evidence="2">Golgi apparatus membrane</location>
        <topology evidence="2">Multi-pass membrane protein</topology>
    </subcellularLocation>
</comment>
<evidence type="ECO:0000256" key="10">
    <source>
        <dbReference type="ARBA" id="ARBA00022989"/>
    </source>
</evidence>
<evidence type="ECO:0000256" key="12">
    <source>
        <dbReference type="ARBA" id="ARBA00023136"/>
    </source>
</evidence>
<evidence type="ECO:0000256" key="2">
    <source>
        <dbReference type="ARBA" id="ARBA00004653"/>
    </source>
</evidence>
<reference evidence="14" key="1">
    <citation type="submission" date="2021-01" db="EMBL/GenBank/DDBJ databases">
        <authorList>
            <person name="Corre E."/>
            <person name="Pelletier E."/>
            <person name="Niang G."/>
            <person name="Scheremetjew M."/>
            <person name="Finn R."/>
            <person name="Kale V."/>
            <person name="Holt S."/>
            <person name="Cochrane G."/>
            <person name="Meng A."/>
            <person name="Brown T."/>
            <person name="Cohen L."/>
        </authorList>
    </citation>
    <scope>NUCLEOTIDE SEQUENCE</scope>
    <source>
        <strain evidence="14">Pop2</strain>
    </source>
</reference>
<keyword evidence="10 13" id="KW-1133">Transmembrane helix</keyword>
<accession>A0A7S2EHG0</accession>
<dbReference type="InterPro" id="IPR047664">
    <property type="entry name" value="SWEET"/>
</dbReference>
<dbReference type="GO" id="GO:0000139">
    <property type="term" value="C:Golgi membrane"/>
    <property type="evidence" value="ECO:0007669"/>
    <property type="project" value="UniProtKB-SubCell"/>
</dbReference>
<keyword evidence="11" id="KW-0333">Golgi apparatus</keyword>
<evidence type="ECO:0000256" key="5">
    <source>
        <dbReference type="ARBA" id="ARBA00022448"/>
    </source>
</evidence>
<feature type="transmembrane region" description="Helical" evidence="13">
    <location>
        <begin position="56"/>
        <end position="75"/>
    </location>
</feature>
<keyword evidence="6" id="KW-1003">Cell membrane</keyword>
<gene>
    <name evidence="14" type="ORF">DBRI1063_LOCUS14605</name>
</gene>
<keyword evidence="9" id="KW-0677">Repeat</keyword>
<evidence type="ECO:0000256" key="1">
    <source>
        <dbReference type="ARBA" id="ARBA00004651"/>
    </source>
</evidence>
<evidence type="ECO:0000256" key="9">
    <source>
        <dbReference type="ARBA" id="ARBA00022737"/>
    </source>
</evidence>
<feature type="transmembrane region" description="Helical" evidence="13">
    <location>
        <begin position="201"/>
        <end position="220"/>
    </location>
</feature>
<comment type="similarity">
    <text evidence="3">Belongs to the SWEET sugar transporter family.</text>
</comment>
<feature type="transmembrane region" description="Helical" evidence="13">
    <location>
        <begin position="81"/>
        <end position="97"/>
    </location>
</feature>
<evidence type="ECO:0000256" key="13">
    <source>
        <dbReference type="SAM" id="Phobius"/>
    </source>
</evidence>
<dbReference type="Gene3D" id="1.20.1280.290">
    <property type="match status" value="2"/>
</dbReference>
<proteinExistence type="inferred from homology"/>
<dbReference type="FunFam" id="1.20.1280.290:FF:000004">
    <property type="entry name" value="Sugar transporter SWEET"/>
    <property type="match status" value="1"/>
</dbReference>
<keyword evidence="12 13" id="KW-0472">Membrane</keyword>
<evidence type="ECO:0000313" key="14">
    <source>
        <dbReference type="EMBL" id="CAD9337087.1"/>
    </source>
</evidence>
<dbReference type="GO" id="GO:0005886">
    <property type="term" value="C:plasma membrane"/>
    <property type="evidence" value="ECO:0007669"/>
    <property type="project" value="UniProtKB-SubCell"/>
</dbReference>
<name>A0A7S2EHG0_9STRA</name>
<evidence type="ECO:0000256" key="3">
    <source>
        <dbReference type="ARBA" id="ARBA00007809"/>
    </source>
</evidence>
<dbReference type="Pfam" id="PF03083">
    <property type="entry name" value="MtN3_slv"/>
    <property type="match status" value="2"/>
</dbReference>
<organism evidence="14">
    <name type="scientific">Ditylum brightwellii</name>
    <dbReference type="NCBI Taxonomy" id="49249"/>
    <lineage>
        <taxon>Eukaryota</taxon>
        <taxon>Sar</taxon>
        <taxon>Stramenopiles</taxon>
        <taxon>Ochrophyta</taxon>
        <taxon>Bacillariophyta</taxon>
        <taxon>Mediophyceae</taxon>
        <taxon>Lithodesmiophycidae</taxon>
        <taxon>Lithodesmiales</taxon>
        <taxon>Lithodesmiaceae</taxon>
        <taxon>Ditylum</taxon>
    </lineage>
</organism>
<feature type="transmembrane region" description="Helical" evidence="13">
    <location>
        <begin position="16"/>
        <end position="36"/>
    </location>
</feature>